<evidence type="ECO:0000256" key="1">
    <source>
        <dbReference type="SAM" id="Coils"/>
    </source>
</evidence>
<keyword evidence="1" id="KW-0175">Coiled coil</keyword>
<gene>
    <name evidence="2" type="ORF">LSALG_LOCUS8880</name>
</gene>
<evidence type="ECO:0000313" key="2">
    <source>
        <dbReference type="EMBL" id="CAI9268455.1"/>
    </source>
</evidence>
<proteinExistence type="predicted"/>
<feature type="coiled-coil region" evidence="1">
    <location>
        <begin position="90"/>
        <end position="131"/>
    </location>
</feature>
<sequence length="138" mass="15723">MEGEQQGIQFHQVLVAHGTIEDEPEGDQGGAHDIGPKKEQHEYVIVDFDYDELDQEQDEEKCVEEACSEPHQSEASTNFHMFQGVDTDYLRSLEEAVISLKLQLIMAKARAMRAERKVEVITQEADELAELLVRHLDD</sequence>
<evidence type="ECO:0000313" key="3">
    <source>
        <dbReference type="Proteomes" id="UP001177003"/>
    </source>
</evidence>
<dbReference type="Proteomes" id="UP001177003">
    <property type="component" value="Chromosome 1"/>
</dbReference>
<protein>
    <submittedName>
        <fullName evidence="2">Uncharacterized protein</fullName>
    </submittedName>
</protein>
<dbReference type="AlphaFoldDB" id="A0AA35Y7X0"/>
<organism evidence="2 3">
    <name type="scientific">Lactuca saligna</name>
    <name type="common">Willowleaf lettuce</name>
    <dbReference type="NCBI Taxonomy" id="75948"/>
    <lineage>
        <taxon>Eukaryota</taxon>
        <taxon>Viridiplantae</taxon>
        <taxon>Streptophyta</taxon>
        <taxon>Embryophyta</taxon>
        <taxon>Tracheophyta</taxon>
        <taxon>Spermatophyta</taxon>
        <taxon>Magnoliopsida</taxon>
        <taxon>eudicotyledons</taxon>
        <taxon>Gunneridae</taxon>
        <taxon>Pentapetalae</taxon>
        <taxon>asterids</taxon>
        <taxon>campanulids</taxon>
        <taxon>Asterales</taxon>
        <taxon>Asteraceae</taxon>
        <taxon>Cichorioideae</taxon>
        <taxon>Cichorieae</taxon>
        <taxon>Lactucinae</taxon>
        <taxon>Lactuca</taxon>
    </lineage>
</organism>
<dbReference type="EMBL" id="OX465077">
    <property type="protein sequence ID" value="CAI9268455.1"/>
    <property type="molecule type" value="Genomic_DNA"/>
</dbReference>
<accession>A0AA35Y7X0</accession>
<reference evidence="2" key="1">
    <citation type="submission" date="2023-04" db="EMBL/GenBank/DDBJ databases">
        <authorList>
            <person name="Vijverberg K."/>
            <person name="Xiong W."/>
            <person name="Schranz E."/>
        </authorList>
    </citation>
    <scope>NUCLEOTIDE SEQUENCE</scope>
</reference>
<name>A0AA35Y7X0_LACSI</name>
<keyword evidence="3" id="KW-1185">Reference proteome</keyword>